<evidence type="ECO:0000256" key="2">
    <source>
        <dbReference type="ARBA" id="ARBA00022771"/>
    </source>
</evidence>
<protein>
    <recommendedName>
        <fullName evidence="5">RING-type domain-containing protein</fullName>
    </recommendedName>
</protein>
<dbReference type="SUPFAM" id="SSF57850">
    <property type="entry name" value="RING/U-box"/>
    <property type="match status" value="1"/>
</dbReference>
<name>A0AAP0IJF0_9MAGN</name>
<evidence type="ECO:0000313" key="6">
    <source>
        <dbReference type="EMBL" id="KAK9116235.1"/>
    </source>
</evidence>
<organism evidence="6 7">
    <name type="scientific">Stephania japonica</name>
    <dbReference type="NCBI Taxonomy" id="461633"/>
    <lineage>
        <taxon>Eukaryota</taxon>
        <taxon>Viridiplantae</taxon>
        <taxon>Streptophyta</taxon>
        <taxon>Embryophyta</taxon>
        <taxon>Tracheophyta</taxon>
        <taxon>Spermatophyta</taxon>
        <taxon>Magnoliopsida</taxon>
        <taxon>Ranunculales</taxon>
        <taxon>Menispermaceae</taxon>
        <taxon>Menispermoideae</taxon>
        <taxon>Cissampelideae</taxon>
        <taxon>Stephania</taxon>
    </lineage>
</organism>
<dbReference type="Gene3D" id="3.30.40.10">
    <property type="entry name" value="Zinc/RING finger domain, C3HC4 (zinc finger)"/>
    <property type="match status" value="1"/>
</dbReference>
<evidence type="ECO:0000256" key="4">
    <source>
        <dbReference type="PROSITE-ProRule" id="PRU00175"/>
    </source>
</evidence>
<keyword evidence="7" id="KW-1185">Reference proteome</keyword>
<keyword evidence="1" id="KW-0479">Metal-binding</keyword>
<dbReference type="Pfam" id="PF13639">
    <property type="entry name" value="zf-RING_2"/>
    <property type="match status" value="1"/>
</dbReference>
<comment type="caution">
    <text evidence="6">The sequence shown here is derived from an EMBL/GenBank/DDBJ whole genome shotgun (WGS) entry which is preliminary data.</text>
</comment>
<reference evidence="6 7" key="1">
    <citation type="submission" date="2024-01" db="EMBL/GenBank/DDBJ databases">
        <title>Genome assemblies of Stephania.</title>
        <authorList>
            <person name="Yang L."/>
        </authorList>
    </citation>
    <scope>NUCLEOTIDE SEQUENCE [LARGE SCALE GENOMIC DNA]</scope>
    <source>
        <strain evidence="6">QJT</strain>
        <tissue evidence="6">Leaf</tissue>
    </source>
</reference>
<evidence type="ECO:0000256" key="3">
    <source>
        <dbReference type="ARBA" id="ARBA00022833"/>
    </source>
</evidence>
<dbReference type="PROSITE" id="PS50089">
    <property type="entry name" value="ZF_RING_2"/>
    <property type="match status" value="1"/>
</dbReference>
<dbReference type="InterPro" id="IPR001841">
    <property type="entry name" value="Znf_RING"/>
</dbReference>
<dbReference type="AlphaFoldDB" id="A0AAP0IJF0"/>
<feature type="domain" description="RING-type" evidence="5">
    <location>
        <begin position="16"/>
        <end position="58"/>
    </location>
</feature>
<dbReference type="EMBL" id="JBBNAE010000006">
    <property type="protein sequence ID" value="KAK9116235.1"/>
    <property type="molecule type" value="Genomic_DNA"/>
</dbReference>
<proteinExistence type="predicted"/>
<dbReference type="GO" id="GO:0016567">
    <property type="term" value="P:protein ubiquitination"/>
    <property type="evidence" value="ECO:0007669"/>
    <property type="project" value="TreeGrafter"/>
</dbReference>
<dbReference type="Proteomes" id="UP001417504">
    <property type="component" value="Unassembled WGS sequence"/>
</dbReference>
<dbReference type="SMART" id="SM00184">
    <property type="entry name" value="RING"/>
    <property type="match status" value="1"/>
</dbReference>
<evidence type="ECO:0000256" key="1">
    <source>
        <dbReference type="ARBA" id="ARBA00022723"/>
    </source>
</evidence>
<keyword evidence="3" id="KW-0862">Zinc</keyword>
<dbReference type="PANTHER" id="PTHR45969">
    <property type="entry name" value="RING ZINC FINGER PROTEIN-RELATED"/>
    <property type="match status" value="1"/>
</dbReference>
<dbReference type="PANTHER" id="PTHR45969:SF55">
    <property type="entry name" value="OS07G0686300 PROTEIN"/>
    <property type="match status" value="1"/>
</dbReference>
<gene>
    <name evidence="6" type="ORF">Sjap_015182</name>
</gene>
<accession>A0AAP0IJF0</accession>
<dbReference type="GO" id="GO:0008270">
    <property type="term" value="F:zinc ion binding"/>
    <property type="evidence" value="ECO:0007669"/>
    <property type="project" value="UniProtKB-KW"/>
</dbReference>
<evidence type="ECO:0000259" key="5">
    <source>
        <dbReference type="PROSITE" id="PS50089"/>
    </source>
</evidence>
<evidence type="ECO:0000313" key="7">
    <source>
        <dbReference type="Proteomes" id="UP001417504"/>
    </source>
</evidence>
<dbReference type="InterPro" id="IPR013083">
    <property type="entry name" value="Znf_RING/FYVE/PHD"/>
</dbReference>
<sequence length="203" mass="23428">MPKGDSYHVQKRHAKCAVCMCEVDYDDNEETMQLKCNHRFHKTCLERWVGRATCPLCRGSLLPRNVIEGLGEKEGVVNVKSGWTIMSLWSYRSEERCKWWLSGDYKTILTKTPTGSESDSIKTIVNRLRDTRQYFEPQKSTLSYPAPLLILRSSTRTAPQLDRYVSWDKTIDKEKEYDTLDEYNIVKIASLKTLLGKPSGIKP</sequence>
<dbReference type="CDD" id="cd16448">
    <property type="entry name" value="RING-H2"/>
    <property type="match status" value="1"/>
</dbReference>
<keyword evidence="2 4" id="KW-0863">Zinc-finger</keyword>
<dbReference type="GO" id="GO:0061630">
    <property type="term" value="F:ubiquitin protein ligase activity"/>
    <property type="evidence" value="ECO:0007669"/>
    <property type="project" value="TreeGrafter"/>
</dbReference>